<accession>A0A841R5X5</accession>
<protein>
    <submittedName>
        <fullName evidence="1">Putative hydrolase of the HAD superfamily</fullName>
    </submittedName>
</protein>
<dbReference type="SFLD" id="SFLDG01129">
    <property type="entry name" value="C1.5:_HAD__Beta-PGM__Phosphata"/>
    <property type="match status" value="1"/>
</dbReference>
<sequence>MIKNIIFDLGNVLIDFQPYSYLVSQGCSTAEADFLYEEIFRSAEWVELDRGTISAKQAIEAIKKRNPGQEILIDRFSDFMPILTQIEENTVLLDDLKSEGYRLFYLTNYHEELFSRTKEAYSFFDHFEGGVVSAHVKKIKPDPEIFTILLGKHNLIPEETLFIDDSLANAEAAEKLGMEVIHLEKPEMLKEELNSRLSAEE</sequence>
<dbReference type="InterPro" id="IPR023214">
    <property type="entry name" value="HAD_sf"/>
</dbReference>
<dbReference type="InterPro" id="IPR036412">
    <property type="entry name" value="HAD-like_sf"/>
</dbReference>
<dbReference type="AlphaFoldDB" id="A0A841R5X5"/>
<dbReference type="CDD" id="cd02603">
    <property type="entry name" value="HAD_sEH-N_like"/>
    <property type="match status" value="1"/>
</dbReference>
<proteinExistence type="predicted"/>
<dbReference type="InterPro" id="IPR023198">
    <property type="entry name" value="PGP-like_dom2"/>
</dbReference>
<dbReference type="Gene3D" id="1.10.150.240">
    <property type="entry name" value="Putative phosphatase, domain 2"/>
    <property type="match status" value="1"/>
</dbReference>
<dbReference type="EMBL" id="JACHGJ010000001">
    <property type="protein sequence ID" value="MBB6479233.1"/>
    <property type="molecule type" value="Genomic_DNA"/>
</dbReference>
<evidence type="ECO:0000313" key="1">
    <source>
        <dbReference type="EMBL" id="MBB6479233.1"/>
    </source>
</evidence>
<keyword evidence="2" id="KW-1185">Reference proteome</keyword>
<keyword evidence="1" id="KW-0378">Hydrolase</keyword>
<dbReference type="PANTHER" id="PTHR43611:SF3">
    <property type="entry name" value="FLAVIN MONONUCLEOTIDE HYDROLASE 1, CHLOROPLATIC"/>
    <property type="match status" value="1"/>
</dbReference>
<dbReference type="NCBIfam" id="TIGR01509">
    <property type="entry name" value="HAD-SF-IA-v3"/>
    <property type="match status" value="1"/>
</dbReference>
<dbReference type="Pfam" id="PF13419">
    <property type="entry name" value="HAD_2"/>
    <property type="match status" value="1"/>
</dbReference>
<comment type="caution">
    <text evidence="1">The sequence shown here is derived from an EMBL/GenBank/DDBJ whole genome shotgun (WGS) entry which is preliminary data.</text>
</comment>
<reference evidence="1 2" key="1">
    <citation type="submission" date="2020-08" db="EMBL/GenBank/DDBJ databases">
        <title>Genomic Encyclopedia of Type Strains, Phase IV (KMG-IV): sequencing the most valuable type-strain genomes for metagenomic binning, comparative biology and taxonomic classification.</title>
        <authorList>
            <person name="Goeker M."/>
        </authorList>
    </citation>
    <scope>NUCLEOTIDE SEQUENCE [LARGE SCALE GENOMIC DNA]</scope>
    <source>
        <strain evidence="1 2">DSM 2461</strain>
    </source>
</reference>
<dbReference type="Proteomes" id="UP000587760">
    <property type="component" value="Unassembled WGS sequence"/>
</dbReference>
<dbReference type="PANTHER" id="PTHR43611">
    <property type="entry name" value="ALPHA-D-GLUCOSE 1-PHOSPHATE PHOSPHATASE"/>
    <property type="match status" value="1"/>
</dbReference>
<organism evidence="1 2">
    <name type="scientific">Spirochaeta isovalerica</name>
    <dbReference type="NCBI Taxonomy" id="150"/>
    <lineage>
        <taxon>Bacteria</taxon>
        <taxon>Pseudomonadati</taxon>
        <taxon>Spirochaetota</taxon>
        <taxon>Spirochaetia</taxon>
        <taxon>Spirochaetales</taxon>
        <taxon>Spirochaetaceae</taxon>
        <taxon>Spirochaeta</taxon>
    </lineage>
</organism>
<dbReference type="RefSeq" id="WP_184744224.1">
    <property type="nucleotide sequence ID" value="NZ_JACHGJ010000001.1"/>
</dbReference>
<gene>
    <name evidence="1" type="ORF">HNR50_000866</name>
</gene>
<dbReference type="InterPro" id="IPR041492">
    <property type="entry name" value="HAD_2"/>
</dbReference>
<dbReference type="Gene3D" id="3.40.50.1000">
    <property type="entry name" value="HAD superfamily/HAD-like"/>
    <property type="match status" value="1"/>
</dbReference>
<dbReference type="PROSITE" id="PS51257">
    <property type="entry name" value="PROKAR_LIPOPROTEIN"/>
    <property type="match status" value="1"/>
</dbReference>
<dbReference type="InterPro" id="IPR006439">
    <property type="entry name" value="HAD-SF_hydro_IA"/>
</dbReference>
<dbReference type="GO" id="GO:0016787">
    <property type="term" value="F:hydrolase activity"/>
    <property type="evidence" value="ECO:0007669"/>
    <property type="project" value="UniProtKB-KW"/>
</dbReference>
<dbReference type="SFLD" id="SFLDS00003">
    <property type="entry name" value="Haloacid_Dehalogenase"/>
    <property type="match status" value="1"/>
</dbReference>
<evidence type="ECO:0000313" key="2">
    <source>
        <dbReference type="Proteomes" id="UP000587760"/>
    </source>
</evidence>
<name>A0A841R5X5_9SPIO</name>
<dbReference type="SUPFAM" id="SSF56784">
    <property type="entry name" value="HAD-like"/>
    <property type="match status" value="1"/>
</dbReference>